<dbReference type="InterPro" id="IPR006047">
    <property type="entry name" value="GH13_cat_dom"/>
</dbReference>
<dbReference type="PANTHER" id="PTHR43002">
    <property type="entry name" value="GLYCOGEN DEBRANCHING ENZYME"/>
    <property type="match status" value="1"/>
</dbReference>
<dbReference type="InterPro" id="IPR013780">
    <property type="entry name" value="Glyco_hydro_b"/>
</dbReference>
<reference evidence="5" key="1">
    <citation type="submission" date="2018-10" db="EMBL/GenBank/DDBJ databases">
        <authorList>
            <person name="Gruber-Vodicka H."/>
            <person name="Jaeckle O."/>
        </authorList>
    </citation>
    <scope>NUCLEOTIDE SEQUENCE</scope>
</reference>
<keyword evidence="2 5" id="KW-0378">Hydrolase</keyword>
<organism evidence="5">
    <name type="scientific">invertebrate metagenome</name>
    <dbReference type="NCBI Taxonomy" id="1711999"/>
    <lineage>
        <taxon>unclassified sequences</taxon>
        <taxon>metagenomes</taxon>
        <taxon>organismal metagenomes</taxon>
    </lineage>
</organism>
<proteinExistence type="inferred from homology"/>
<sequence>MAKGSGWTVWPGAPYPLGATWDGGGVNFALFSAHAERVELCLFDSSGRHEQARIPLLEYTDQIWHARLPECRPGQLYGYRVYGPYEPAKGQRFNGNKLLLDPYARAIAGRIHWHDALFGYRTDSLHKDMSFDRRDSARYMAKAVVTAMPSPWEEHHRPCTPWSQTILYEAHVAGLSRRHPQIPESQRGTYTGLASEPILRHLQSLGITAIELLPVFPFLDEQHLIGKGLSNYWGYNPYAFFASHSGYMAETGVDEFQLMVRRFHEAGIEVILDVVFNHTAEGNHLGPTLSLRGIDNLSYYLTVHDNARYYMDHTGCGNTLNVPHPRVMQMVTDCLRYWVTEMGVDGFRFDLALSLARLPNGYHPECPFLAAVSQDPVLSRAKLIAEPWDLGLGGYQVGRFPPGWAEWNDRFRNTVRGFWRGDYGLVSDLATRLTGSSDLFGHDGRRPQASINFITAHDGFTLHDLVSYSVKHNEANNEDNQDGTDNNLSWHCGIEGETADPRINALRQRQKKNMLATLLLSQGVPMLVAGDEMGRTQHGNNNAYCQDNPVSWVDWSLTRAEDCALLDFTRMLLSLRRRYAVFRRTSFFTGTVVPHLSLKDVTWLSTNGCEMKAEEWRVPFIRCFGFHLGSTVTSADLIANERFIILMNAHDGPVDFRLPSGSYGQRWSRVFDTARPGLAGSAETFVASSFYPLEPRSFVLLIRDHQQSVVEDGEDARPHRAVSRTALDRFRQYTPAYSQQRHKVWLKARMQKPKRKRSWIKAKP</sequence>
<evidence type="ECO:0000256" key="3">
    <source>
        <dbReference type="ARBA" id="ARBA00023295"/>
    </source>
</evidence>
<dbReference type="CDD" id="cd11326">
    <property type="entry name" value="AmyAc_Glg_debranch"/>
    <property type="match status" value="1"/>
</dbReference>
<dbReference type="EC" id="3.2.1.-" evidence="5"/>
<dbReference type="InterPro" id="IPR011837">
    <property type="entry name" value="Glycogen_debranch_GlgX"/>
</dbReference>
<evidence type="ECO:0000259" key="4">
    <source>
        <dbReference type="SMART" id="SM00642"/>
    </source>
</evidence>
<accession>A0A484H869</accession>
<dbReference type="EMBL" id="LR026963">
    <property type="protein sequence ID" value="VBB68903.1"/>
    <property type="molecule type" value="Genomic_DNA"/>
</dbReference>
<dbReference type="SUPFAM" id="SSF51011">
    <property type="entry name" value="Glycosyl hydrolase domain"/>
    <property type="match status" value="1"/>
</dbReference>
<dbReference type="InterPro" id="IPR017853">
    <property type="entry name" value="GH"/>
</dbReference>
<dbReference type="Gene3D" id="3.20.20.80">
    <property type="entry name" value="Glycosidases"/>
    <property type="match status" value="1"/>
</dbReference>
<evidence type="ECO:0000256" key="2">
    <source>
        <dbReference type="ARBA" id="ARBA00022801"/>
    </source>
</evidence>
<dbReference type="AlphaFoldDB" id="A0A484H869"/>
<dbReference type="GO" id="GO:0005980">
    <property type="term" value="P:glycogen catabolic process"/>
    <property type="evidence" value="ECO:0007669"/>
    <property type="project" value="InterPro"/>
</dbReference>
<dbReference type="Pfam" id="PF00128">
    <property type="entry name" value="Alpha-amylase"/>
    <property type="match status" value="1"/>
</dbReference>
<comment type="similarity">
    <text evidence="1">Belongs to the glycosyl hydrolase 13 family.</text>
</comment>
<dbReference type="InterPro" id="IPR004193">
    <property type="entry name" value="Glyco_hydro_13_N"/>
</dbReference>
<name>A0A484H869_9ZZZZ</name>
<feature type="domain" description="Glycosyl hydrolase family 13 catalytic" evidence="4">
    <location>
        <begin position="165"/>
        <end position="576"/>
    </location>
</feature>
<dbReference type="SUPFAM" id="SSF81296">
    <property type="entry name" value="E set domains"/>
    <property type="match status" value="1"/>
</dbReference>
<dbReference type="Pfam" id="PF02922">
    <property type="entry name" value="CBM_48"/>
    <property type="match status" value="1"/>
</dbReference>
<dbReference type="GO" id="GO:0004135">
    <property type="term" value="F:amylo-alpha-1,6-glucosidase activity"/>
    <property type="evidence" value="ECO:0007669"/>
    <property type="project" value="InterPro"/>
</dbReference>
<dbReference type="InterPro" id="IPR044505">
    <property type="entry name" value="GlgX_Isoamylase_N_E_set"/>
</dbReference>
<dbReference type="SUPFAM" id="SSF51445">
    <property type="entry name" value="(Trans)glycosidases"/>
    <property type="match status" value="1"/>
</dbReference>
<dbReference type="Gene3D" id="2.60.40.10">
    <property type="entry name" value="Immunoglobulins"/>
    <property type="match status" value="1"/>
</dbReference>
<gene>
    <name evidence="5" type="ORF">RIEGSTA812A_PEG_376</name>
</gene>
<dbReference type="InterPro" id="IPR013783">
    <property type="entry name" value="Ig-like_fold"/>
</dbReference>
<evidence type="ECO:0000256" key="1">
    <source>
        <dbReference type="ARBA" id="ARBA00008061"/>
    </source>
</evidence>
<protein>
    <submittedName>
        <fullName evidence="5">Glycogen debranching enzyme</fullName>
        <ecNumber evidence="5">3.2.1.-</ecNumber>
    </submittedName>
</protein>
<dbReference type="InterPro" id="IPR014756">
    <property type="entry name" value="Ig_E-set"/>
</dbReference>
<dbReference type="SMART" id="SM00642">
    <property type="entry name" value="Aamy"/>
    <property type="match status" value="1"/>
</dbReference>
<keyword evidence="3 5" id="KW-0326">Glycosidase</keyword>
<dbReference type="NCBIfam" id="TIGR02100">
    <property type="entry name" value="glgX_debranch"/>
    <property type="match status" value="1"/>
</dbReference>
<evidence type="ECO:0000313" key="5">
    <source>
        <dbReference type="EMBL" id="VBB68903.1"/>
    </source>
</evidence>
<dbReference type="Gene3D" id="2.60.40.1180">
    <property type="entry name" value="Golgi alpha-mannosidase II"/>
    <property type="match status" value="1"/>
</dbReference>
<dbReference type="CDD" id="cd02856">
    <property type="entry name" value="E_set_GDE_Isoamylase_N"/>
    <property type="match status" value="1"/>
</dbReference>